<reference evidence="1 2" key="1">
    <citation type="submission" date="2023-11" db="EMBL/GenBank/DDBJ databases">
        <title>Dfirmibasis_genome.</title>
        <authorList>
            <person name="Edelbroek B."/>
            <person name="Kjellin J."/>
            <person name="Jerlstrom-Hultqvist J."/>
            <person name="Soderbom F."/>
        </authorList>
    </citation>
    <scope>NUCLEOTIDE SEQUENCE [LARGE SCALE GENOMIC DNA]</scope>
    <source>
        <strain evidence="1 2">TNS-C-14</strain>
    </source>
</reference>
<evidence type="ECO:0000313" key="1">
    <source>
        <dbReference type="EMBL" id="KAK5583396.1"/>
    </source>
</evidence>
<accession>A0AAN7YXS9</accession>
<dbReference type="SUPFAM" id="SSF47072">
    <property type="entry name" value="Cysteine alpha-hairpin motif"/>
    <property type="match status" value="1"/>
</dbReference>
<gene>
    <name evidence="1" type="ORF">RB653_004989</name>
</gene>
<organism evidence="1 2">
    <name type="scientific">Dictyostelium firmibasis</name>
    <dbReference type="NCBI Taxonomy" id="79012"/>
    <lineage>
        <taxon>Eukaryota</taxon>
        <taxon>Amoebozoa</taxon>
        <taxon>Evosea</taxon>
        <taxon>Eumycetozoa</taxon>
        <taxon>Dictyostelia</taxon>
        <taxon>Dictyosteliales</taxon>
        <taxon>Dictyosteliaceae</taxon>
        <taxon>Dictyostelium</taxon>
    </lineage>
</organism>
<proteinExistence type="predicted"/>
<evidence type="ECO:0008006" key="3">
    <source>
        <dbReference type="Google" id="ProtNLM"/>
    </source>
</evidence>
<comment type="caution">
    <text evidence="1">The sequence shown here is derived from an EMBL/GenBank/DDBJ whole genome shotgun (WGS) entry which is preliminary data.</text>
</comment>
<keyword evidence="2" id="KW-1185">Reference proteome</keyword>
<dbReference type="Proteomes" id="UP001344447">
    <property type="component" value="Unassembled WGS sequence"/>
</dbReference>
<dbReference type="InterPro" id="IPR009069">
    <property type="entry name" value="Cys_alpha_HP_mot_SF"/>
</dbReference>
<dbReference type="AlphaFoldDB" id="A0AAN7YXS9"/>
<name>A0AAN7YXS9_9MYCE</name>
<dbReference type="EMBL" id="JAVFKY010000001">
    <property type="protein sequence ID" value="KAK5583396.1"/>
    <property type="molecule type" value="Genomic_DNA"/>
</dbReference>
<sequence length="91" mass="10696">MGQDRDDNPYKLSPRYRNKAPVIRNTKFDCIEFFTELGACLSKNEFDPSKCANQLRMVTDCKKQAKIVRRVSPFGFHFNNIIRNKFRIPIP</sequence>
<protein>
    <recommendedName>
        <fullName evidence="3">CHCH domain-containing protein</fullName>
    </recommendedName>
</protein>
<evidence type="ECO:0000313" key="2">
    <source>
        <dbReference type="Proteomes" id="UP001344447"/>
    </source>
</evidence>